<dbReference type="GO" id="GO:0010628">
    <property type="term" value="P:positive regulation of gene expression"/>
    <property type="evidence" value="ECO:0007669"/>
    <property type="project" value="TreeGrafter"/>
</dbReference>
<comment type="similarity">
    <text evidence="1">Belongs to the LysR transcriptional regulatory family.</text>
</comment>
<keyword evidence="3 6" id="KW-0238">DNA-binding</keyword>
<dbReference type="InterPro" id="IPR005119">
    <property type="entry name" value="LysR_subst-bd"/>
</dbReference>
<sequence length="309" mass="33103">MSRGDGLPDVSLRLLEIFAAMMRCATTVEAAEQLRISQPAVSAGLRQLETQLGLALFERTGRRLQPTAEAKDLYDEIRPVFGLMRSFSQRARDMKLGMAGRLRIIATPPLGYSVAPVALRRFLESKPNASVAYDVRRLEHAVDAVQTGQADIGLVLAQERLGIVNVDVLQRSHMVALVPGDSPLADAPQVSAVDLEPFPLIGLEVGSNLGQLVSQAFSQVGAAYDPRIEVRYAATAAALAGKGLGVTVVDPFSAASNRVPGLLEKPFLPACEVRAVMLTRRGVPHSGLLHSFMSDLRAVFAESDLVLAG</sequence>
<dbReference type="Proteomes" id="UP000198885">
    <property type="component" value="Unassembled WGS sequence"/>
</dbReference>
<dbReference type="STRING" id="641238.SAMN04490244_11321"/>
<feature type="domain" description="HTH lysR-type" evidence="5">
    <location>
        <begin position="10"/>
        <end position="67"/>
    </location>
</feature>
<protein>
    <submittedName>
        <fullName evidence="6">DNA-binding transcriptional regulator, LysR family</fullName>
    </submittedName>
</protein>
<keyword evidence="7" id="KW-1185">Reference proteome</keyword>
<dbReference type="PANTHER" id="PTHR30427">
    <property type="entry name" value="TRANSCRIPTIONAL ACTIVATOR PROTEIN LYSR"/>
    <property type="match status" value="1"/>
</dbReference>
<dbReference type="InterPro" id="IPR000847">
    <property type="entry name" value="LysR_HTH_N"/>
</dbReference>
<evidence type="ECO:0000313" key="6">
    <source>
        <dbReference type="EMBL" id="SES37124.1"/>
    </source>
</evidence>
<dbReference type="InterPro" id="IPR036388">
    <property type="entry name" value="WH-like_DNA-bd_sf"/>
</dbReference>
<dbReference type="OrthoDB" id="8479870at2"/>
<keyword evidence="2" id="KW-0805">Transcription regulation</keyword>
<keyword evidence="4" id="KW-0804">Transcription</keyword>
<dbReference type="SUPFAM" id="SSF46785">
    <property type="entry name" value="Winged helix' DNA-binding domain"/>
    <property type="match status" value="1"/>
</dbReference>
<proteinExistence type="inferred from homology"/>
<evidence type="ECO:0000256" key="1">
    <source>
        <dbReference type="ARBA" id="ARBA00009437"/>
    </source>
</evidence>
<dbReference type="GO" id="GO:0043565">
    <property type="term" value="F:sequence-specific DNA binding"/>
    <property type="evidence" value="ECO:0007669"/>
    <property type="project" value="TreeGrafter"/>
</dbReference>
<dbReference type="AlphaFoldDB" id="A0A1H9WTG7"/>
<evidence type="ECO:0000256" key="3">
    <source>
        <dbReference type="ARBA" id="ARBA00023125"/>
    </source>
</evidence>
<evidence type="ECO:0000256" key="2">
    <source>
        <dbReference type="ARBA" id="ARBA00023015"/>
    </source>
</evidence>
<evidence type="ECO:0000256" key="4">
    <source>
        <dbReference type="ARBA" id="ARBA00023163"/>
    </source>
</evidence>
<dbReference type="InterPro" id="IPR036390">
    <property type="entry name" value="WH_DNA-bd_sf"/>
</dbReference>
<dbReference type="SUPFAM" id="SSF53850">
    <property type="entry name" value="Periplasmic binding protein-like II"/>
    <property type="match status" value="1"/>
</dbReference>
<dbReference type="PROSITE" id="PS50931">
    <property type="entry name" value="HTH_LYSR"/>
    <property type="match status" value="1"/>
</dbReference>
<accession>A0A1H9WTG7</accession>
<dbReference type="RefSeq" id="WP_092695947.1">
    <property type="nucleotide sequence ID" value="NZ_CBDDGO010000004.1"/>
</dbReference>
<organism evidence="6 7">
    <name type="scientific">Tranquillimonas rosea</name>
    <dbReference type="NCBI Taxonomy" id="641238"/>
    <lineage>
        <taxon>Bacteria</taxon>
        <taxon>Pseudomonadati</taxon>
        <taxon>Pseudomonadota</taxon>
        <taxon>Alphaproteobacteria</taxon>
        <taxon>Rhodobacterales</taxon>
        <taxon>Roseobacteraceae</taxon>
        <taxon>Tranquillimonas</taxon>
    </lineage>
</organism>
<gene>
    <name evidence="6" type="ORF">SAMN04490244_11321</name>
</gene>
<dbReference type="EMBL" id="FOGU01000013">
    <property type="protein sequence ID" value="SES37124.1"/>
    <property type="molecule type" value="Genomic_DNA"/>
</dbReference>
<dbReference type="GO" id="GO:0003700">
    <property type="term" value="F:DNA-binding transcription factor activity"/>
    <property type="evidence" value="ECO:0007669"/>
    <property type="project" value="InterPro"/>
</dbReference>
<reference evidence="6 7" key="1">
    <citation type="submission" date="2016-10" db="EMBL/GenBank/DDBJ databases">
        <authorList>
            <person name="de Groot N.N."/>
        </authorList>
    </citation>
    <scope>NUCLEOTIDE SEQUENCE [LARGE SCALE GENOMIC DNA]</scope>
    <source>
        <strain evidence="6 7">DSM 23042</strain>
    </source>
</reference>
<dbReference type="PRINTS" id="PR00039">
    <property type="entry name" value="HTHLYSR"/>
</dbReference>
<evidence type="ECO:0000259" key="5">
    <source>
        <dbReference type="PROSITE" id="PS50931"/>
    </source>
</evidence>
<dbReference type="Pfam" id="PF00126">
    <property type="entry name" value="HTH_1"/>
    <property type="match status" value="1"/>
</dbReference>
<dbReference type="Pfam" id="PF03466">
    <property type="entry name" value="LysR_substrate"/>
    <property type="match status" value="1"/>
</dbReference>
<evidence type="ECO:0000313" key="7">
    <source>
        <dbReference type="Proteomes" id="UP000198885"/>
    </source>
</evidence>
<dbReference type="Gene3D" id="1.10.10.10">
    <property type="entry name" value="Winged helix-like DNA-binding domain superfamily/Winged helix DNA-binding domain"/>
    <property type="match status" value="1"/>
</dbReference>
<name>A0A1H9WTG7_9RHOB</name>
<dbReference type="PANTHER" id="PTHR30427:SF1">
    <property type="entry name" value="TRANSCRIPTIONAL ACTIVATOR PROTEIN LYSR"/>
    <property type="match status" value="1"/>
</dbReference>
<dbReference type="Gene3D" id="3.40.190.290">
    <property type="match status" value="1"/>
</dbReference>